<dbReference type="GO" id="GO:0004869">
    <property type="term" value="F:cysteine-type endopeptidase inhibitor activity"/>
    <property type="evidence" value="ECO:0007669"/>
    <property type="project" value="UniProtKB-KW"/>
</dbReference>
<organism evidence="6 7">
    <name type="scientific">Lactuca virosa</name>
    <dbReference type="NCBI Taxonomy" id="75947"/>
    <lineage>
        <taxon>Eukaryota</taxon>
        <taxon>Viridiplantae</taxon>
        <taxon>Streptophyta</taxon>
        <taxon>Embryophyta</taxon>
        <taxon>Tracheophyta</taxon>
        <taxon>Spermatophyta</taxon>
        <taxon>Magnoliopsida</taxon>
        <taxon>eudicotyledons</taxon>
        <taxon>Gunneridae</taxon>
        <taxon>Pentapetalae</taxon>
        <taxon>asterids</taxon>
        <taxon>campanulids</taxon>
        <taxon>Asterales</taxon>
        <taxon>Asteraceae</taxon>
        <taxon>Cichorioideae</taxon>
        <taxon>Cichorieae</taxon>
        <taxon>Lactucinae</taxon>
        <taxon>Lactuca</taxon>
    </lineage>
</organism>
<keyword evidence="4" id="KW-0812">Transmembrane</keyword>
<keyword evidence="4" id="KW-0472">Membrane</keyword>
<feature type="domain" description="Cystatin" evidence="5">
    <location>
        <begin position="38"/>
        <end position="130"/>
    </location>
</feature>
<dbReference type="SUPFAM" id="SSF54403">
    <property type="entry name" value="Cystatin/monellin"/>
    <property type="match status" value="1"/>
</dbReference>
<evidence type="ECO:0000256" key="4">
    <source>
        <dbReference type="SAM" id="Phobius"/>
    </source>
</evidence>
<name>A0AAU9NVV8_9ASTR</name>
<dbReference type="PANTHER" id="PTHR11413">
    <property type="entry name" value="CYSTATIN FAMILY MEMBER"/>
    <property type="match status" value="1"/>
</dbReference>
<feature type="transmembrane region" description="Helical" evidence="4">
    <location>
        <begin position="6"/>
        <end position="27"/>
    </location>
</feature>
<dbReference type="CDD" id="cd00042">
    <property type="entry name" value="CY"/>
    <property type="match status" value="1"/>
</dbReference>
<evidence type="ECO:0000256" key="1">
    <source>
        <dbReference type="ARBA" id="ARBA00022690"/>
    </source>
</evidence>
<keyword evidence="4" id="KW-1133">Transmembrane helix</keyword>
<keyword evidence="7" id="KW-1185">Reference proteome</keyword>
<evidence type="ECO:0000256" key="2">
    <source>
        <dbReference type="ARBA" id="ARBA00022704"/>
    </source>
</evidence>
<dbReference type="PROSITE" id="PS00287">
    <property type="entry name" value="CYSTATIN"/>
    <property type="match status" value="1"/>
</dbReference>
<keyword evidence="1 3" id="KW-0646">Protease inhibitor</keyword>
<dbReference type="Pfam" id="PF16845">
    <property type="entry name" value="SQAPI"/>
    <property type="match status" value="1"/>
</dbReference>
<reference evidence="6 7" key="1">
    <citation type="submission" date="2022-01" db="EMBL/GenBank/DDBJ databases">
        <authorList>
            <person name="Xiong W."/>
            <person name="Schranz E."/>
        </authorList>
    </citation>
    <scope>NUCLEOTIDE SEQUENCE [LARGE SCALE GENOMIC DNA]</scope>
</reference>
<dbReference type="InterPro" id="IPR046350">
    <property type="entry name" value="Cystatin_sf"/>
</dbReference>
<evidence type="ECO:0000313" key="6">
    <source>
        <dbReference type="EMBL" id="CAH1441949.1"/>
    </source>
</evidence>
<evidence type="ECO:0000313" key="7">
    <source>
        <dbReference type="Proteomes" id="UP001157418"/>
    </source>
</evidence>
<sequence length="172" mass="19783">MNPNKFPFVSSLIITAFLLFATFDFGVCRVEKGMIRSQKLGGVRDITEQGLNGVEIETLARYAVEEHNKKENSILKFSRLIKAKEQVVAGKMYYLTLEATDAVGKIKAYETKVWVKPWINFKQMQEFKQENSNLFVGRSQLRPYLDISGKQRFVCLEVPHNIPFKVIFLGNK</sequence>
<dbReference type="SMART" id="SM00043">
    <property type="entry name" value="CY"/>
    <property type="match status" value="1"/>
</dbReference>
<keyword evidence="2 3" id="KW-0789">Thiol protease inhibitor</keyword>
<dbReference type="Proteomes" id="UP001157418">
    <property type="component" value="Unassembled WGS sequence"/>
</dbReference>
<dbReference type="InterPro" id="IPR000010">
    <property type="entry name" value="Cystatin_dom"/>
</dbReference>
<evidence type="ECO:0000256" key="3">
    <source>
        <dbReference type="RuleBase" id="RU362130"/>
    </source>
</evidence>
<dbReference type="AlphaFoldDB" id="A0AAU9NVV8"/>
<dbReference type="PANTHER" id="PTHR11413:SF110">
    <property type="entry name" value="CYSTEINE PROTEINASE INHIBITOR 6"/>
    <property type="match status" value="1"/>
</dbReference>
<comment type="similarity">
    <text evidence="3">Belongs to the cystatin family. Phytocystatin subfamily.</text>
</comment>
<protein>
    <recommendedName>
        <fullName evidence="3">Cysteine proteinase inhibitor</fullName>
    </recommendedName>
</protein>
<dbReference type="InterPro" id="IPR018073">
    <property type="entry name" value="Prot_inh_cystat_CS"/>
</dbReference>
<dbReference type="Gene3D" id="3.10.450.10">
    <property type="match status" value="1"/>
</dbReference>
<dbReference type="EMBL" id="CAKMRJ010005412">
    <property type="protein sequence ID" value="CAH1441949.1"/>
    <property type="molecule type" value="Genomic_DNA"/>
</dbReference>
<accession>A0AAU9NVV8</accession>
<proteinExistence type="inferred from homology"/>
<evidence type="ECO:0000259" key="5">
    <source>
        <dbReference type="SMART" id="SM00043"/>
    </source>
</evidence>
<comment type="caution">
    <text evidence="6">The sequence shown here is derived from an EMBL/GenBank/DDBJ whole genome shotgun (WGS) entry which is preliminary data.</text>
</comment>
<gene>
    <name evidence="6" type="ORF">LVIROSA_LOCUS27975</name>
</gene>
<dbReference type="InterPro" id="IPR027214">
    <property type="entry name" value="Cystatin"/>
</dbReference>